<comment type="subcellular location">
    <subcellularLocation>
        <location evidence="1">Secreted</location>
    </subcellularLocation>
</comment>
<evidence type="ECO:0000256" key="4">
    <source>
        <dbReference type="ARBA" id="ARBA00022837"/>
    </source>
</evidence>
<evidence type="ECO:0000256" key="1">
    <source>
        <dbReference type="ARBA" id="ARBA00004613"/>
    </source>
</evidence>
<dbReference type="Gene3D" id="2.120.10.30">
    <property type="entry name" value="TolB, C-terminal domain"/>
    <property type="match status" value="1"/>
</dbReference>
<dbReference type="Gene3D" id="2.60.120.200">
    <property type="match status" value="1"/>
</dbReference>
<dbReference type="RefSeq" id="WP_139079602.1">
    <property type="nucleotide sequence ID" value="NZ_VDFV01000001.1"/>
</dbReference>
<reference evidence="7 8" key="1">
    <citation type="submission" date="2019-06" db="EMBL/GenBank/DDBJ databases">
        <authorList>
            <person name="Jiang L."/>
        </authorList>
    </citation>
    <scope>NUCLEOTIDE SEQUENCE [LARGE SCALE GENOMIC DNA]</scope>
    <source>
        <strain evidence="7 8">YIM 48858</strain>
    </source>
</reference>
<dbReference type="EMBL" id="VDFV01000001">
    <property type="protein sequence ID" value="TNC74607.1"/>
    <property type="molecule type" value="Genomic_DNA"/>
</dbReference>
<dbReference type="Proteomes" id="UP000305709">
    <property type="component" value="Unassembled WGS sequence"/>
</dbReference>
<evidence type="ECO:0000259" key="6">
    <source>
        <dbReference type="Pfam" id="PF11721"/>
    </source>
</evidence>
<feature type="compositionally biased region" description="Low complexity" evidence="5">
    <location>
        <begin position="1501"/>
        <end position="1512"/>
    </location>
</feature>
<feature type="region of interest" description="Disordered" evidence="5">
    <location>
        <begin position="1862"/>
        <end position="1913"/>
    </location>
</feature>
<dbReference type="PANTHER" id="PTHR34720:SF9">
    <property type="entry name" value="BLR4714 PROTEIN"/>
    <property type="match status" value="1"/>
</dbReference>
<dbReference type="Gene3D" id="2.60.120.430">
    <property type="entry name" value="Galactose-binding lectin"/>
    <property type="match status" value="1"/>
</dbReference>
<keyword evidence="2" id="KW-0964">Secreted</keyword>
<dbReference type="InterPro" id="IPR011042">
    <property type="entry name" value="6-blade_b-propeller_TolB-like"/>
</dbReference>
<feature type="region of interest" description="Disordered" evidence="5">
    <location>
        <begin position="1485"/>
        <end position="1530"/>
    </location>
</feature>
<name>A0A5C4NPP5_9RHOB</name>
<comment type="caution">
    <text evidence="7">The sequence shown here is derived from an EMBL/GenBank/DDBJ whole genome shotgun (WGS) entry which is preliminary data.</text>
</comment>
<dbReference type="InterPro" id="IPR059100">
    <property type="entry name" value="TSP3_bac"/>
</dbReference>
<feature type="region of interest" description="Disordered" evidence="5">
    <location>
        <begin position="1095"/>
        <end position="1116"/>
    </location>
</feature>
<dbReference type="Pfam" id="PF17963">
    <property type="entry name" value="Big_9"/>
    <property type="match status" value="4"/>
</dbReference>
<gene>
    <name evidence="7" type="ORF">FHG71_00240</name>
</gene>
<keyword evidence="4" id="KW-0106">Calcium</keyword>
<evidence type="ECO:0000256" key="5">
    <source>
        <dbReference type="SAM" id="MobiDB-lite"/>
    </source>
</evidence>
<keyword evidence="8" id="KW-1185">Reference proteome</keyword>
<feature type="compositionally biased region" description="Basic and acidic residues" evidence="5">
    <location>
        <begin position="1514"/>
        <end position="1530"/>
    </location>
</feature>
<dbReference type="InterPro" id="IPR008979">
    <property type="entry name" value="Galactose-bd-like_sf"/>
</dbReference>
<feature type="domain" description="Malectin" evidence="6">
    <location>
        <begin position="744"/>
        <end position="872"/>
    </location>
</feature>
<dbReference type="OrthoDB" id="9773411at2"/>
<feature type="compositionally biased region" description="Basic and acidic residues" evidence="5">
    <location>
        <begin position="1862"/>
        <end position="1874"/>
    </location>
</feature>
<feature type="compositionally biased region" description="Gly residues" evidence="5">
    <location>
        <begin position="1104"/>
        <end position="1113"/>
    </location>
</feature>
<accession>A0A5C4NPP5</accession>
<keyword evidence="3" id="KW-0732">Signal</keyword>
<dbReference type="SUPFAM" id="SSF49785">
    <property type="entry name" value="Galactose-binding domain-like"/>
    <property type="match status" value="1"/>
</dbReference>
<sequence length="1941" mass="198394">MATSGEAKLSVTLNGGIQSSNFNNNAFRIENTGIKAISKVEIDVTGALFPDAVFDPFGLAGDTAFKKLTINTNGLTGVVAPSDQTSYIGTGGKSGYETIQILFDPAVNGGFQPGEALGFSIDMDPNSVAGSLKATLDAGSTPTWDVGGVSGAELVGSTFTVTFTDGTTARGQLQAVANTATSNSQGGAQALATEVAPVGSVTLTVDGLAPGAAGTYDDAPQVIVSGPAGQVARVVLAKGMAQPLENLFDGAYAAQFDAQMTALQASAFPANNAVSFQVHDVVLTGAPQNITSLFNFTSVPVAGVLNGDRLPLGFVAGLIDKANGDLPVGPVTAPIHLRAVNAAPLADDDTVTVAAGESGTLAVLADDTDADGDTLSLWSFTQGANGSVVRNADGTLTYTPRAGFSGTDSFGYTAIDGLGGRDAGTVSVNVQAAAAAAVEMWLIDPLTDQRVGRIADGQSIDPDLLSGGQYSIEVVPDPSLGARSVKLTLGSQVRIEGAAPYALFGDSSGNFAGVALPSGPQTLLVQVYSGTNASGTLLFDQALDYSFVAPAPNAAPVAGDDVATGAEDAAITVSVLGNDRDSDGGVLSVTAVTQGANGAVAVNANGTLTYTPKANFFGTDSFTYTVSDGQGGTDTASVSVTVSPVNDAPVAGDDTGRTAAGQAVTVSVLGNDSDVDGGTLSVGSVTQGANGAVVKNADGTLTYTPRAGFSGADSFTYTVSDGQGGTDTASVAVTVDPAAGATLVAAVNAGGPAFTAADGDAHAADQFFTGGKAYKKVAAIAGTVDDALYQTERFGNFTYAVPVENGTYEVTLKFAEIFFSAAGQRVFDVAAEGQVVINDLDIWSAAGGKNIAYDVPVTVQVSDGVLNLQFINGIENAKVNAIEINRLTGPAPNAAPVAGADAATTSTDTPVMIDVLANDRDSDGGTLRIQGATAPANGTATVDDRGTSATTDDRIVYTPKAGFTGTDTFSYTVADGQGGTDTETVTVSVESPDQVAFTTVSLTGIPDKSYTSIQFGPDGRLYASSRFGEIFAIDVEQRVDASGKIIGYAATRVETINLINTIPNHNDDGTLNTAITNRQVTGIVVAGTADRPVIYVGSSDPREGGGSGGGKGDTGLDTNSGVLSRLSWNGALWEKVDLVRGLPRSEENHSTNGLALTTDPETGHKVLLVAQGGHTNAGAPSVNFAYSNEYALSAAILEVDLTVLESGTGAYSVKTDGAHRYVYDIPTVLGPVFGGQDGLNQARLVAGGPVQVYSSGYRNPYDVVVTEAGEVYTIDNGANQGWGGLPDGEGTTNVTNKIPTLDPNGSKSVNNLDHLEYIPQAGYYAGHPNPVRANPTGAGVTYTSASGTETWTQRPPGTWPPVDPGLSFPEDGDFRLPGVEDDALVTWAVSTNGLDEYTASNFGGALKGSLIAAAFDSSIYRIDVDPTKSGATKEAIASGLSGTPLDVIAQGDFDRFPGTIWIAYVAGTSDIQVLVPTTVNGTANDLDGDGYSNEDELANGTNPNSPSSIPPDNDTDRLSDLRDLNDDNDGQADRLDHFALDAANGTALTVTGSEGFFNPLRNDNPGYGFSGLGFTGWMSNGTADYLNQYDDDNLIAGGTSGIFTIIQTTSGDARGSLNTQDNGFQFGVRSDLAGSGFDSFLVNARMLSVFAPLTAAQLANGQSAGIQIGTGDQDNYIKLAVASNGGKLAIAVLREEGGQVSETFIPATIPIGAQVDLFFQVNPTAGTVTPAWQVDGGELQTGAAITLAADSEILSAIRGTYQNGTEPSALAVGVIATHGSTGTPFSAQYDHINVYAGSLATQATTTVLLAESNLEALTFDANDTFIFGGDLTFEEVSRLNLDRPLPPGILIREALPPGLAKRDVLPPGLDKKDVLPPGLQKRVTTEQDGQETGPDDRLSAPLDRAASAQPEASGRDLAGVLAAQGAEDGIMASADDWLAWA</sequence>
<organism evidence="7 8">
    <name type="scientific">Rubellimicrobium roseum</name>
    <dbReference type="NCBI Taxonomy" id="687525"/>
    <lineage>
        <taxon>Bacteria</taxon>
        <taxon>Pseudomonadati</taxon>
        <taxon>Pseudomonadota</taxon>
        <taxon>Alphaproteobacteria</taxon>
        <taxon>Rhodobacterales</taxon>
        <taxon>Roseobacteraceae</taxon>
        <taxon>Rubellimicrobium</taxon>
    </lineage>
</organism>
<dbReference type="InterPro" id="IPR021720">
    <property type="entry name" value="Malectin_dom"/>
</dbReference>
<evidence type="ECO:0000313" key="7">
    <source>
        <dbReference type="EMBL" id="TNC74607.1"/>
    </source>
</evidence>
<proteinExistence type="predicted"/>
<dbReference type="Pfam" id="PF11721">
    <property type="entry name" value="Malectin"/>
    <property type="match status" value="1"/>
</dbReference>
<dbReference type="PANTHER" id="PTHR34720">
    <property type="entry name" value="MICROCYSTIN DEPENDENT PROTEIN"/>
    <property type="match status" value="1"/>
</dbReference>
<dbReference type="NCBIfam" id="NF012211">
    <property type="entry name" value="tand_rpt_95"/>
    <property type="match status" value="4"/>
</dbReference>
<protein>
    <submittedName>
        <fullName evidence="7">Tandem-95 repeat protein</fullName>
    </submittedName>
</protein>
<dbReference type="Gene3D" id="2.60.40.2810">
    <property type="match status" value="3"/>
</dbReference>
<evidence type="ECO:0000313" key="8">
    <source>
        <dbReference type="Proteomes" id="UP000305709"/>
    </source>
</evidence>
<dbReference type="Pfam" id="PF18884">
    <property type="entry name" value="TSP3_bac"/>
    <property type="match status" value="1"/>
</dbReference>
<evidence type="ECO:0000256" key="2">
    <source>
        <dbReference type="ARBA" id="ARBA00022525"/>
    </source>
</evidence>
<evidence type="ECO:0000256" key="3">
    <source>
        <dbReference type="ARBA" id="ARBA00022729"/>
    </source>
</evidence>
<feature type="compositionally biased region" description="Acidic residues" evidence="5">
    <location>
        <begin position="1486"/>
        <end position="1497"/>
    </location>
</feature>